<evidence type="ECO:0000313" key="1">
    <source>
        <dbReference type="EMBL" id="OAA32853.1"/>
    </source>
</evidence>
<proteinExistence type="predicted"/>
<comment type="caution">
    <text evidence="1">The sequence shown here is derived from an EMBL/GenBank/DDBJ whole genome shotgun (WGS) entry which is preliminary data.</text>
</comment>
<dbReference type="AlphaFoldDB" id="A0A166UR15"/>
<name>A0A166UR15_9HYPO</name>
<evidence type="ECO:0000313" key="2">
    <source>
        <dbReference type="Proteomes" id="UP000078544"/>
    </source>
</evidence>
<sequence>MLYNEDYFPGPHVQTGPSSLLGLLNLDGETTIRLDMQAIEQVIQVIVMAITKQSPNVSWEHFALRGNIRAWEDLWVIMVKAAYARKLGLHIKPDSRETLKLYPSCEEEE</sequence>
<reference evidence="1 2" key="1">
    <citation type="journal article" date="2016" name="Genome Biol. Evol.">
        <title>Divergent and convergent evolution of fungal pathogenicity.</title>
        <authorList>
            <person name="Shang Y."/>
            <person name="Xiao G."/>
            <person name="Zheng P."/>
            <person name="Cen K."/>
            <person name="Zhan S."/>
            <person name="Wang C."/>
        </authorList>
    </citation>
    <scope>NUCLEOTIDE SEQUENCE [LARGE SCALE GENOMIC DNA]</scope>
    <source>
        <strain evidence="1 2">RCEF 2490</strain>
    </source>
</reference>
<dbReference type="EMBL" id="AZGY01000001">
    <property type="protein sequence ID" value="OAA32853.1"/>
    <property type="molecule type" value="Genomic_DNA"/>
</dbReference>
<accession>A0A166UR15</accession>
<protein>
    <submittedName>
        <fullName evidence="1">Uncharacterized protein</fullName>
    </submittedName>
</protein>
<organism evidence="1 2">
    <name type="scientific">Moelleriella libera RCEF 2490</name>
    <dbReference type="NCBI Taxonomy" id="1081109"/>
    <lineage>
        <taxon>Eukaryota</taxon>
        <taxon>Fungi</taxon>
        <taxon>Dikarya</taxon>
        <taxon>Ascomycota</taxon>
        <taxon>Pezizomycotina</taxon>
        <taxon>Sordariomycetes</taxon>
        <taxon>Hypocreomycetidae</taxon>
        <taxon>Hypocreales</taxon>
        <taxon>Clavicipitaceae</taxon>
        <taxon>Moelleriella</taxon>
    </lineage>
</organism>
<dbReference type="Proteomes" id="UP000078544">
    <property type="component" value="Unassembled WGS sequence"/>
</dbReference>
<gene>
    <name evidence="1" type="ORF">AAL_00318</name>
</gene>
<keyword evidence="2" id="KW-1185">Reference proteome</keyword>